<dbReference type="InterPro" id="IPR001254">
    <property type="entry name" value="Trypsin_dom"/>
</dbReference>
<dbReference type="SUPFAM" id="SSF50494">
    <property type="entry name" value="Trypsin-like serine proteases"/>
    <property type="match status" value="1"/>
</dbReference>
<accession>D6X4I1</accession>
<dbReference type="Pfam" id="PF00089">
    <property type="entry name" value="Trypsin"/>
    <property type="match status" value="1"/>
</dbReference>
<dbReference type="InterPro" id="IPR018114">
    <property type="entry name" value="TRYPSIN_HIS"/>
</dbReference>
<gene>
    <name evidence="4" type="primary">AUGUSTUS-3.0.2_11067</name>
    <name evidence="4" type="ORF">TcasGA2_TC011067</name>
</gene>
<evidence type="ECO:0000256" key="2">
    <source>
        <dbReference type="SAM" id="SignalP"/>
    </source>
</evidence>
<dbReference type="CDD" id="cd00190">
    <property type="entry name" value="Tryp_SPc"/>
    <property type="match status" value="1"/>
</dbReference>
<dbReference type="EMBL" id="KQ971380">
    <property type="protein sequence ID" value="EEZ97705.2"/>
    <property type="molecule type" value="Genomic_DNA"/>
</dbReference>
<sequence length="300" mass="33606">MLLFILILVLPLLTTSRYHRFQYKPRNIQCHCVPQHLCTDEDVTINGHGLLDPRIGNMICSNPSEICCDSPPKPESPEIPRCGFSATFKSRITSNTMAQFGELPWNLIIQESSGEDRNIYKCGGSLIHPRVALTAAHCVAPYSEQPEKILVRAGEWNIDSRDEILPFQDNSVEEILIHYDYSSLSLKNDIAILILVEDFVLRDNVKTLCLPSPDVKVVENGCLASGWGKNAHTKGRYSSTLKKVQVPIVPRSHCRRTIAYHRASVRCVCVLLGASLCAVCDLNSDKPEFGLNMRHLQHSN</sequence>
<dbReference type="FunFam" id="2.40.10.10:FF:000413">
    <property type="entry name" value="Serine protease H164"/>
    <property type="match status" value="1"/>
</dbReference>
<dbReference type="GO" id="GO:0004252">
    <property type="term" value="F:serine-type endopeptidase activity"/>
    <property type="evidence" value="ECO:0000318"/>
    <property type="project" value="GO_Central"/>
</dbReference>
<dbReference type="InterPro" id="IPR041515">
    <property type="entry name" value="PPAF-2-like_Clip"/>
</dbReference>
<keyword evidence="4" id="KW-0378">Hydrolase</keyword>
<dbReference type="Proteomes" id="UP000007266">
    <property type="component" value="Linkage group 10"/>
</dbReference>
<evidence type="ECO:0000259" key="3">
    <source>
        <dbReference type="PROSITE" id="PS50240"/>
    </source>
</evidence>
<dbReference type="AlphaFoldDB" id="D6X4I1"/>
<keyword evidence="1" id="KW-1015">Disulfide bond</keyword>
<dbReference type="GO" id="GO:0005615">
    <property type="term" value="C:extracellular space"/>
    <property type="evidence" value="ECO:0000318"/>
    <property type="project" value="GO_Central"/>
</dbReference>
<dbReference type="eggNOG" id="KOG3627">
    <property type="taxonomic scope" value="Eukaryota"/>
</dbReference>
<dbReference type="Gene3D" id="2.40.10.10">
    <property type="entry name" value="Trypsin-like serine proteases"/>
    <property type="match status" value="1"/>
</dbReference>
<evidence type="ECO:0000313" key="5">
    <source>
        <dbReference type="Proteomes" id="UP000007266"/>
    </source>
</evidence>
<organism evidence="4 5">
    <name type="scientific">Tribolium castaneum</name>
    <name type="common">Red flour beetle</name>
    <dbReference type="NCBI Taxonomy" id="7070"/>
    <lineage>
        <taxon>Eukaryota</taxon>
        <taxon>Metazoa</taxon>
        <taxon>Ecdysozoa</taxon>
        <taxon>Arthropoda</taxon>
        <taxon>Hexapoda</taxon>
        <taxon>Insecta</taxon>
        <taxon>Pterygota</taxon>
        <taxon>Neoptera</taxon>
        <taxon>Endopterygota</taxon>
        <taxon>Coleoptera</taxon>
        <taxon>Polyphaga</taxon>
        <taxon>Cucujiformia</taxon>
        <taxon>Tenebrionidae</taxon>
        <taxon>Tenebrionidae incertae sedis</taxon>
        <taxon>Tribolium</taxon>
    </lineage>
</organism>
<protein>
    <submittedName>
        <fullName evidence="4">Serine protease P125</fullName>
    </submittedName>
</protein>
<feature type="signal peptide" evidence="2">
    <location>
        <begin position="1"/>
        <end position="16"/>
    </location>
</feature>
<evidence type="ECO:0000256" key="1">
    <source>
        <dbReference type="ARBA" id="ARBA00023157"/>
    </source>
</evidence>
<keyword evidence="4" id="KW-0645">Protease</keyword>
<dbReference type="PANTHER" id="PTHR24252:SF7">
    <property type="entry name" value="HYALIN"/>
    <property type="match status" value="1"/>
</dbReference>
<dbReference type="MEROPS" id="S01.960"/>
<dbReference type="Pfam" id="PF18322">
    <property type="entry name" value="CLIP_1"/>
    <property type="match status" value="1"/>
</dbReference>
<dbReference type="GO" id="GO:0006508">
    <property type="term" value="P:proteolysis"/>
    <property type="evidence" value="ECO:0000318"/>
    <property type="project" value="GO_Central"/>
</dbReference>
<dbReference type="InterPro" id="IPR043504">
    <property type="entry name" value="Peptidase_S1_PA_chymotrypsin"/>
</dbReference>
<dbReference type="STRING" id="7070.D6X4I1"/>
<feature type="chain" id="PRO_5007310918" evidence="2">
    <location>
        <begin position="17"/>
        <end position="300"/>
    </location>
</feature>
<dbReference type="HOGENOM" id="CLU_1153016_0_0_1"/>
<dbReference type="SMART" id="SM00020">
    <property type="entry name" value="Tryp_SPc"/>
    <property type="match status" value="1"/>
</dbReference>
<evidence type="ECO:0000313" key="4">
    <source>
        <dbReference type="EMBL" id="EEZ97705.2"/>
    </source>
</evidence>
<reference evidence="4 5" key="2">
    <citation type="journal article" date="2010" name="Nucleic Acids Res.">
        <title>BeetleBase in 2010: revisions to provide comprehensive genomic information for Tribolium castaneum.</title>
        <authorList>
            <person name="Kim H.S."/>
            <person name="Murphy T."/>
            <person name="Xia J."/>
            <person name="Caragea D."/>
            <person name="Park Y."/>
            <person name="Beeman R.W."/>
            <person name="Lorenzen M.D."/>
            <person name="Butcher S."/>
            <person name="Manak J.R."/>
            <person name="Brown S.J."/>
        </authorList>
    </citation>
    <scope>GENOME REANNOTATION</scope>
    <source>
        <strain evidence="4 5">Georgia GA2</strain>
    </source>
</reference>
<dbReference type="InterPro" id="IPR009003">
    <property type="entry name" value="Peptidase_S1_PA"/>
</dbReference>
<proteinExistence type="predicted"/>
<reference evidence="4 5" key="1">
    <citation type="journal article" date="2008" name="Nature">
        <title>The genome of the model beetle and pest Tribolium castaneum.</title>
        <authorList>
            <consortium name="Tribolium Genome Sequencing Consortium"/>
            <person name="Richards S."/>
            <person name="Gibbs R.A."/>
            <person name="Weinstock G.M."/>
            <person name="Brown S.J."/>
            <person name="Denell R."/>
            <person name="Beeman R.W."/>
            <person name="Gibbs R."/>
            <person name="Beeman R.W."/>
            <person name="Brown S.J."/>
            <person name="Bucher G."/>
            <person name="Friedrich M."/>
            <person name="Grimmelikhuijzen C.J."/>
            <person name="Klingler M."/>
            <person name="Lorenzen M."/>
            <person name="Richards S."/>
            <person name="Roth S."/>
            <person name="Schroder R."/>
            <person name="Tautz D."/>
            <person name="Zdobnov E.M."/>
            <person name="Muzny D."/>
            <person name="Gibbs R.A."/>
            <person name="Weinstock G.M."/>
            <person name="Attaway T."/>
            <person name="Bell S."/>
            <person name="Buhay C.J."/>
            <person name="Chandrabose M.N."/>
            <person name="Chavez D."/>
            <person name="Clerk-Blankenburg K.P."/>
            <person name="Cree A."/>
            <person name="Dao M."/>
            <person name="Davis C."/>
            <person name="Chacko J."/>
            <person name="Dinh H."/>
            <person name="Dugan-Rocha S."/>
            <person name="Fowler G."/>
            <person name="Garner T.T."/>
            <person name="Garnes J."/>
            <person name="Gnirke A."/>
            <person name="Hawes A."/>
            <person name="Hernandez J."/>
            <person name="Hines S."/>
            <person name="Holder M."/>
            <person name="Hume J."/>
            <person name="Jhangiani S.N."/>
            <person name="Joshi V."/>
            <person name="Khan Z.M."/>
            <person name="Jackson L."/>
            <person name="Kovar C."/>
            <person name="Kowis A."/>
            <person name="Lee S."/>
            <person name="Lewis L.R."/>
            <person name="Margolis J."/>
            <person name="Morgan M."/>
            <person name="Nazareth L.V."/>
            <person name="Nguyen N."/>
            <person name="Okwuonu G."/>
            <person name="Parker D."/>
            <person name="Richards S."/>
            <person name="Ruiz S.J."/>
            <person name="Santibanez J."/>
            <person name="Savard J."/>
            <person name="Scherer S.E."/>
            <person name="Schneider B."/>
            <person name="Sodergren E."/>
            <person name="Tautz D."/>
            <person name="Vattahil S."/>
            <person name="Villasana D."/>
            <person name="White C.S."/>
            <person name="Wright R."/>
            <person name="Park Y."/>
            <person name="Beeman R.W."/>
            <person name="Lord J."/>
            <person name="Oppert B."/>
            <person name="Lorenzen M."/>
            <person name="Brown S."/>
            <person name="Wang L."/>
            <person name="Savard J."/>
            <person name="Tautz D."/>
            <person name="Richards S."/>
            <person name="Weinstock G."/>
            <person name="Gibbs R.A."/>
            <person name="Liu Y."/>
            <person name="Worley K."/>
            <person name="Weinstock G."/>
            <person name="Elsik C.G."/>
            <person name="Reese J.T."/>
            <person name="Elhaik E."/>
            <person name="Landan G."/>
            <person name="Graur D."/>
            <person name="Arensburger P."/>
            <person name="Atkinson P."/>
            <person name="Beeman R.W."/>
            <person name="Beidler J."/>
            <person name="Brown S.J."/>
            <person name="Demuth J.P."/>
            <person name="Drury D.W."/>
            <person name="Du Y.Z."/>
            <person name="Fujiwara H."/>
            <person name="Lorenzen M."/>
            <person name="Maselli V."/>
            <person name="Osanai M."/>
            <person name="Park Y."/>
            <person name="Robertson H.M."/>
            <person name="Tu Z."/>
            <person name="Wang J.J."/>
            <person name="Wang S."/>
            <person name="Richards S."/>
            <person name="Song H."/>
            <person name="Zhang L."/>
            <person name="Sodergren E."/>
            <person name="Werner D."/>
            <person name="Stanke M."/>
            <person name="Morgenstern B."/>
            <person name="Solovyev V."/>
            <person name="Kosarev P."/>
            <person name="Brown G."/>
            <person name="Chen H.C."/>
            <person name="Ermolaeva O."/>
            <person name="Hlavina W."/>
            <person name="Kapustin Y."/>
            <person name="Kiryutin B."/>
            <person name="Kitts P."/>
            <person name="Maglott D."/>
            <person name="Pruitt K."/>
            <person name="Sapojnikov V."/>
            <person name="Souvorov A."/>
            <person name="Mackey A.J."/>
            <person name="Waterhouse R.M."/>
            <person name="Wyder S."/>
            <person name="Zdobnov E.M."/>
            <person name="Zdobnov E.M."/>
            <person name="Wyder S."/>
            <person name="Kriventseva E.V."/>
            <person name="Kadowaki T."/>
            <person name="Bork P."/>
            <person name="Aranda M."/>
            <person name="Bao R."/>
            <person name="Beermann A."/>
            <person name="Berns N."/>
            <person name="Bolognesi R."/>
            <person name="Bonneton F."/>
            <person name="Bopp D."/>
            <person name="Brown S.J."/>
            <person name="Bucher G."/>
            <person name="Butts T."/>
            <person name="Chaumot A."/>
            <person name="Denell R.E."/>
            <person name="Ferrier D.E."/>
            <person name="Friedrich M."/>
            <person name="Gordon C.M."/>
            <person name="Jindra M."/>
            <person name="Klingler M."/>
            <person name="Lan Q."/>
            <person name="Lattorff H.M."/>
            <person name="Laudet V."/>
            <person name="von Levetsow C."/>
            <person name="Liu Z."/>
            <person name="Lutz R."/>
            <person name="Lynch J.A."/>
            <person name="da Fonseca R.N."/>
            <person name="Posnien N."/>
            <person name="Reuter R."/>
            <person name="Roth S."/>
            <person name="Savard J."/>
            <person name="Schinko J.B."/>
            <person name="Schmitt C."/>
            <person name="Schoppmeier M."/>
            <person name="Schroder R."/>
            <person name="Shippy T.D."/>
            <person name="Simonnet F."/>
            <person name="Marques-Souza H."/>
            <person name="Tautz D."/>
            <person name="Tomoyasu Y."/>
            <person name="Trauner J."/>
            <person name="Van der Zee M."/>
            <person name="Vervoort M."/>
            <person name="Wittkopp N."/>
            <person name="Wimmer E.A."/>
            <person name="Yang X."/>
            <person name="Jones A.K."/>
            <person name="Sattelle D.B."/>
            <person name="Ebert P.R."/>
            <person name="Nelson D."/>
            <person name="Scott J.G."/>
            <person name="Beeman R.W."/>
            <person name="Muthukrishnan S."/>
            <person name="Kramer K.J."/>
            <person name="Arakane Y."/>
            <person name="Beeman R.W."/>
            <person name="Zhu Q."/>
            <person name="Hogenkamp D."/>
            <person name="Dixit R."/>
            <person name="Oppert B."/>
            <person name="Jiang H."/>
            <person name="Zou Z."/>
            <person name="Marshall J."/>
            <person name="Elpidina E."/>
            <person name="Vinokurov K."/>
            <person name="Oppert C."/>
            <person name="Zou Z."/>
            <person name="Evans J."/>
            <person name="Lu Z."/>
            <person name="Zhao P."/>
            <person name="Sumathipala N."/>
            <person name="Altincicek B."/>
            <person name="Vilcinskas A."/>
            <person name="Williams M."/>
            <person name="Hultmark D."/>
            <person name="Hetru C."/>
            <person name="Jiang H."/>
            <person name="Grimmelikhuijzen C.J."/>
            <person name="Hauser F."/>
            <person name="Cazzamali G."/>
            <person name="Williamson M."/>
            <person name="Park Y."/>
            <person name="Li B."/>
            <person name="Tanaka Y."/>
            <person name="Predel R."/>
            <person name="Neupert S."/>
            <person name="Schachtner J."/>
            <person name="Verleyen P."/>
            <person name="Raible F."/>
            <person name="Bork P."/>
            <person name="Friedrich M."/>
            <person name="Walden K.K."/>
            <person name="Robertson H.M."/>
            <person name="Angeli S."/>
            <person name="Foret S."/>
            <person name="Bucher G."/>
            <person name="Schuetz S."/>
            <person name="Maleszka R."/>
            <person name="Wimmer E.A."/>
            <person name="Beeman R.W."/>
            <person name="Lorenzen M."/>
            <person name="Tomoyasu Y."/>
            <person name="Miller S.C."/>
            <person name="Grossmann D."/>
            <person name="Bucher G."/>
        </authorList>
    </citation>
    <scope>NUCLEOTIDE SEQUENCE [LARGE SCALE GENOMIC DNA]</scope>
    <source>
        <strain evidence="4 5">Georgia GA2</strain>
    </source>
</reference>
<keyword evidence="2" id="KW-0732">Signal</keyword>
<dbReference type="GO" id="GO:0009953">
    <property type="term" value="P:dorsal/ventral pattern formation"/>
    <property type="evidence" value="ECO:0000315"/>
    <property type="project" value="iBB"/>
</dbReference>
<dbReference type="PROSITE" id="PS50240">
    <property type="entry name" value="TRYPSIN_DOM"/>
    <property type="match status" value="1"/>
</dbReference>
<keyword evidence="5" id="KW-1185">Reference proteome</keyword>
<feature type="domain" description="Peptidase S1" evidence="3">
    <location>
        <begin position="92"/>
        <end position="300"/>
    </location>
</feature>
<dbReference type="PROSITE" id="PS00134">
    <property type="entry name" value="TRYPSIN_HIS"/>
    <property type="match status" value="1"/>
</dbReference>
<name>D6X4I1_TRICA</name>
<dbReference type="PANTHER" id="PTHR24252">
    <property type="entry name" value="ACROSIN-RELATED"/>
    <property type="match status" value="1"/>
</dbReference>